<dbReference type="InterPro" id="IPR002347">
    <property type="entry name" value="SDR_fam"/>
</dbReference>
<protein>
    <submittedName>
        <fullName evidence="4">3-hydroxyacyl-CoA dehydrogenase</fullName>
    </submittedName>
</protein>
<accession>V8QT37</accession>
<dbReference type="PROSITE" id="PS00061">
    <property type="entry name" value="ADH_SHORT"/>
    <property type="match status" value="1"/>
</dbReference>
<dbReference type="HOGENOM" id="CLU_010194_1_3_4"/>
<dbReference type="eggNOG" id="COG1028">
    <property type="taxonomic scope" value="Bacteria"/>
</dbReference>
<dbReference type="PANTHER" id="PTHR45024">
    <property type="entry name" value="DEHYDROGENASES, SHORT CHAIN"/>
    <property type="match status" value="1"/>
</dbReference>
<dbReference type="SMART" id="SM00822">
    <property type="entry name" value="PKS_KR"/>
    <property type="match status" value="1"/>
</dbReference>
<proteinExistence type="inferred from homology"/>
<dbReference type="PANTHER" id="PTHR45024:SF3">
    <property type="entry name" value="BLL2957 PROTEIN"/>
    <property type="match status" value="1"/>
</dbReference>
<evidence type="ECO:0000256" key="2">
    <source>
        <dbReference type="RuleBase" id="RU000363"/>
    </source>
</evidence>
<evidence type="ECO:0000313" key="4">
    <source>
        <dbReference type="EMBL" id="ETF02490.1"/>
    </source>
</evidence>
<reference evidence="4 5" key="1">
    <citation type="journal article" date="2014" name="Genome Announc.">
        <title>Draft Genome Sequence of Advenella kashmirensis Strain W13003, a Polycyclic Aromatic Hydrocarbon-Degrading Bacterium.</title>
        <authorList>
            <person name="Wang X."/>
            <person name="Jin D."/>
            <person name="Zhou L."/>
            <person name="Wu L."/>
            <person name="An W."/>
            <person name="Zhao L."/>
        </authorList>
    </citation>
    <scope>NUCLEOTIDE SEQUENCE [LARGE SCALE GENOMIC DNA]</scope>
    <source>
        <strain evidence="4 5">W13003</strain>
    </source>
</reference>
<organism evidence="4 5">
    <name type="scientific">Advenella kashmirensis W13003</name>
    <dbReference type="NCBI Taxonomy" id="1424334"/>
    <lineage>
        <taxon>Bacteria</taxon>
        <taxon>Pseudomonadati</taxon>
        <taxon>Pseudomonadota</taxon>
        <taxon>Betaproteobacteria</taxon>
        <taxon>Burkholderiales</taxon>
        <taxon>Alcaligenaceae</taxon>
    </lineage>
</organism>
<keyword evidence="5" id="KW-1185">Reference proteome</keyword>
<dbReference type="Proteomes" id="UP000018733">
    <property type="component" value="Unassembled WGS sequence"/>
</dbReference>
<comment type="caution">
    <text evidence="4">The sequence shown here is derived from an EMBL/GenBank/DDBJ whole genome shotgun (WGS) entry which is preliminary data.</text>
</comment>
<gene>
    <name evidence="4" type="ORF">W822_06400</name>
</gene>
<dbReference type="SUPFAM" id="SSF51735">
    <property type="entry name" value="NAD(P)-binding Rossmann-fold domains"/>
    <property type="match status" value="1"/>
</dbReference>
<comment type="similarity">
    <text evidence="1 2">Belongs to the short-chain dehydrogenases/reductases (SDR) family.</text>
</comment>
<name>V8QT37_9BURK</name>
<sequence>MEGKVAIVTGAGRGIGREIALMMAAEGASVVANDMGASLDGEGNDNAPASQTVQEIIANGGAAIANFNSVADHDSMRDMVAQAAKEFGTVDIVVNNAGILRDSIFHKMTFEQWDAVIKVHLYGSFNVSRAAAEIFRKQESGAFVHMVSTSGLIGSIGQANYAAAKLGIAGLSRSLAMEMSRFNVRSNCIAPSAFSRMIESVPGATPEEKEANLAKRRQQTRPEQIAPLAVFLASDAARDVSGQILGARGNEFYLYNQTRPIRTLHRADGWTPQTVAQQLPKAWATAFTPLERTRDVFAWEAI</sequence>
<dbReference type="PATRIC" id="fig|1424334.3.peg.1275"/>
<evidence type="ECO:0000256" key="1">
    <source>
        <dbReference type="ARBA" id="ARBA00006484"/>
    </source>
</evidence>
<dbReference type="InterPro" id="IPR057326">
    <property type="entry name" value="KR_dom"/>
</dbReference>
<dbReference type="PRINTS" id="PR00080">
    <property type="entry name" value="SDRFAMILY"/>
</dbReference>
<dbReference type="Pfam" id="PF00106">
    <property type="entry name" value="adh_short"/>
    <property type="match status" value="1"/>
</dbReference>
<evidence type="ECO:0000259" key="3">
    <source>
        <dbReference type="SMART" id="SM00822"/>
    </source>
</evidence>
<dbReference type="AlphaFoldDB" id="V8QT37"/>
<dbReference type="FunFam" id="3.40.50.720:FF:000084">
    <property type="entry name" value="Short-chain dehydrogenase reductase"/>
    <property type="match status" value="1"/>
</dbReference>
<dbReference type="STRING" id="1424334.W822_06400"/>
<evidence type="ECO:0000313" key="5">
    <source>
        <dbReference type="Proteomes" id="UP000018733"/>
    </source>
</evidence>
<dbReference type="InterPro" id="IPR036291">
    <property type="entry name" value="NAD(P)-bd_dom_sf"/>
</dbReference>
<dbReference type="PRINTS" id="PR00081">
    <property type="entry name" value="GDHRDH"/>
</dbReference>
<dbReference type="EMBL" id="AYXT01000009">
    <property type="protein sequence ID" value="ETF02490.1"/>
    <property type="molecule type" value="Genomic_DNA"/>
</dbReference>
<feature type="domain" description="Ketoreductase" evidence="3">
    <location>
        <begin position="4"/>
        <end position="200"/>
    </location>
</feature>
<dbReference type="InterPro" id="IPR020904">
    <property type="entry name" value="Sc_DH/Rdtase_CS"/>
</dbReference>
<dbReference type="InterPro" id="IPR051687">
    <property type="entry name" value="Peroxisomal_Beta-Oxidation"/>
</dbReference>
<dbReference type="Gene3D" id="3.40.50.720">
    <property type="entry name" value="NAD(P)-binding Rossmann-like Domain"/>
    <property type="match status" value="1"/>
</dbReference>